<sequence>MAGCIITISREYGSGGRIIGKALAEQLNIPFYDRGLVEMISEKSGLSEKFINEAELYREEAIKYAGYDVTLQMPLTHVVFQAESEVISKIADDGDCVIVGRCADYVLQNRQDVLNVFVYASISNRIERITKLYGDKVGNVKAFIQRYDKDRAAYYDYYTDKKWGDMRSYHLSVNSDMGIDACVEIIKTAYSNWKDGIQLV</sequence>
<dbReference type="InterPro" id="IPR027417">
    <property type="entry name" value="P-loop_NTPase"/>
</dbReference>
<dbReference type="EMBL" id="DXAQ01000074">
    <property type="protein sequence ID" value="HIZ89235.1"/>
    <property type="molecule type" value="Genomic_DNA"/>
</dbReference>
<dbReference type="Pfam" id="PF13189">
    <property type="entry name" value="Cytidylate_kin2"/>
    <property type="match status" value="1"/>
</dbReference>
<reference evidence="1" key="2">
    <citation type="submission" date="2021-04" db="EMBL/GenBank/DDBJ databases">
        <authorList>
            <person name="Gilroy R."/>
        </authorList>
    </citation>
    <scope>NUCLEOTIDE SEQUENCE</scope>
    <source>
        <strain evidence="1">ChiW4-1371</strain>
    </source>
</reference>
<dbReference type="SUPFAM" id="SSF52540">
    <property type="entry name" value="P-loop containing nucleoside triphosphate hydrolases"/>
    <property type="match status" value="1"/>
</dbReference>
<name>A0A9D2GUG3_9BACT</name>
<accession>A0A9D2GUG3</accession>
<evidence type="ECO:0000313" key="2">
    <source>
        <dbReference type="Proteomes" id="UP000824176"/>
    </source>
</evidence>
<protein>
    <submittedName>
        <fullName evidence="1">Cytidylate kinase-like family protein</fullName>
    </submittedName>
</protein>
<keyword evidence="1" id="KW-0418">Kinase</keyword>
<keyword evidence="1" id="KW-0808">Transferase</keyword>
<dbReference type="GO" id="GO:0016301">
    <property type="term" value="F:kinase activity"/>
    <property type="evidence" value="ECO:0007669"/>
    <property type="project" value="UniProtKB-KW"/>
</dbReference>
<dbReference type="AlphaFoldDB" id="A0A9D2GUG3"/>
<gene>
    <name evidence="1" type="ORF">H9804_04760</name>
</gene>
<dbReference type="Gene3D" id="3.40.50.300">
    <property type="entry name" value="P-loop containing nucleotide triphosphate hydrolases"/>
    <property type="match status" value="1"/>
</dbReference>
<comment type="caution">
    <text evidence="1">The sequence shown here is derived from an EMBL/GenBank/DDBJ whole genome shotgun (WGS) entry which is preliminary data.</text>
</comment>
<proteinExistence type="predicted"/>
<evidence type="ECO:0000313" key="1">
    <source>
        <dbReference type="EMBL" id="HIZ89235.1"/>
    </source>
</evidence>
<dbReference type="Proteomes" id="UP000824176">
    <property type="component" value="Unassembled WGS sequence"/>
</dbReference>
<reference evidence="1" key="1">
    <citation type="journal article" date="2021" name="PeerJ">
        <title>Extensive microbial diversity within the chicken gut microbiome revealed by metagenomics and culture.</title>
        <authorList>
            <person name="Gilroy R."/>
            <person name="Ravi A."/>
            <person name="Getino M."/>
            <person name="Pursley I."/>
            <person name="Horton D.L."/>
            <person name="Alikhan N.F."/>
            <person name="Baker D."/>
            <person name="Gharbi K."/>
            <person name="Hall N."/>
            <person name="Watson M."/>
            <person name="Adriaenssens E.M."/>
            <person name="Foster-Nyarko E."/>
            <person name="Jarju S."/>
            <person name="Secka A."/>
            <person name="Antonio M."/>
            <person name="Oren A."/>
            <person name="Chaudhuri R.R."/>
            <person name="La Ragione R."/>
            <person name="Hildebrand F."/>
            <person name="Pallen M.J."/>
        </authorList>
    </citation>
    <scope>NUCLEOTIDE SEQUENCE</scope>
    <source>
        <strain evidence="1">ChiW4-1371</strain>
    </source>
</reference>
<organism evidence="1 2">
    <name type="scientific">Candidatus Mucispirillum faecigallinarum</name>
    <dbReference type="NCBI Taxonomy" id="2838699"/>
    <lineage>
        <taxon>Bacteria</taxon>
        <taxon>Pseudomonadati</taxon>
        <taxon>Deferribacterota</taxon>
        <taxon>Deferribacteres</taxon>
        <taxon>Deferribacterales</taxon>
        <taxon>Mucispirillaceae</taxon>
        <taxon>Mucispirillum</taxon>
    </lineage>
</organism>